<gene>
    <name evidence="1" type="ORF">BN1209_0534</name>
</gene>
<dbReference type="GO" id="GO:0016829">
    <property type="term" value="F:lyase activity"/>
    <property type="evidence" value="ECO:0007669"/>
    <property type="project" value="InterPro"/>
</dbReference>
<dbReference type="Pfam" id="PF19315">
    <property type="entry name" value="MC_hydratase"/>
    <property type="match status" value="1"/>
</dbReference>
<evidence type="ECO:0000313" key="1">
    <source>
        <dbReference type="EMBL" id="CEN55579.1"/>
    </source>
</evidence>
<dbReference type="HOGENOM" id="CLU_067804_0_0_4"/>
<name>A0A0B7ITE9_9PROT</name>
<dbReference type="AlphaFoldDB" id="A0A0B7ITE9"/>
<accession>A0A0B7ITE9</accession>
<dbReference type="InterPro" id="IPR048274">
    <property type="entry name" value="MC_hydratase"/>
</dbReference>
<sequence length="358" mass="39058">MHNSNATNKSPRGNFFEDFHIGQVFHHATPRTISDGDSALYIALTGARQVIHSAQPVAHAMGYKNRTIDDLLAFHMALGKTVPDISINAIANLGYAQVKFVKPIYAGDTISSTSTVVGLKQNSDGKSGIVYVQCEALNQDHQVVISWVRWVMVRKNDTNAPTPETVLPTLDTVVQAKDLDIPHDVEYNGFDTSMTGSDFLWDDYNVGEEIAHPSGMTIDESDHTLATKLYQNPARLHFDASKSTYNKRLVFGGHVMSVCRALSYEGLENALSIAAINGGAHCNPTFGGDTIYAHSAVLDRFEIPGRKDVGALRLRLIGVKGAPLKSIAEASSNVDGKRSYNPNVVLDLDYTVLMPRKS</sequence>
<evidence type="ECO:0000313" key="2">
    <source>
        <dbReference type="Proteomes" id="UP000056322"/>
    </source>
</evidence>
<dbReference type="CDD" id="cd03451">
    <property type="entry name" value="FkbR2"/>
    <property type="match status" value="2"/>
</dbReference>
<dbReference type="EMBL" id="LN794158">
    <property type="protein sequence ID" value="CEN55579.1"/>
    <property type="molecule type" value="Genomic_DNA"/>
</dbReference>
<dbReference type="PANTHER" id="PTHR43664">
    <property type="entry name" value="MONOAMINE OXIDASE-RELATED"/>
    <property type="match status" value="1"/>
</dbReference>
<dbReference type="InterPro" id="IPR052342">
    <property type="entry name" value="MCH/BMMD"/>
</dbReference>
<dbReference type="STRING" id="1581680.BN1209_0534"/>
<dbReference type="PIRSF" id="PIRSF021494">
    <property type="entry name" value="Rv0216_prd"/>
    <property type="match status" value="1"/>
</dbReference>
<dbReference type="PANTHER" id="PTHR43664:SF1">
    <property type="entry name" value="BETA-METHYLMALYL-COA DEHYDRATASE"/>
    <property type="match status" value="1"/>
</dbReference>
<proteinExistence type="predicted"/>
<dbReference type="RefSeq" id="WP_045750828.1">
    <property type="nucleotide sequence ID" value="NZ_LN794158.1"/>
</dbReference>
<protein>
    <submittedName>
        <fullName evidence="1">MaoC domain protein dehydratase</fullName>
    </submittedName>
</protein>
<dbReference type="KEGG" id="mbac:BN1209_0534"/>
<dbReference type="InterPro" id="IPR029069">
    <property type="entry name" value="HotDog_dom_sf"/>
</dbReference>
<dbReference type="SUPFAM" id="SSF54637">
    <property type="entry name" value="Thioesterase/thiol ester dehydrase-isomerase"/>
    <property type="match status" value="2"/>
</dbReference>
<keyword evidence="2" id="KW-1185">Reference proteome</keyword>
<organism evidence="1 2">
    <name type="scientific">Candidatus Methylopumilus turicensis</name>
    <dbReference type="NCBI Taxonomy" id="1581680"/>
    <lineage>
        <taxon>Bacteria</taxon>
        <taxon>Pseudomonadati</taxon>
        <taxon>Pseudomonadota</taxon>
        <taxon>Betaproteobacteria</taxon>
        <taxon>Nitrosomonadales</taxon>
        <taxon>Methylophilaceae</taxon>
        <taxon>Candidatus Methylopumilus</taxon>
    </lineage>
</organism>
<dbReference type="Proteomes" id="UP000056322">
    <property type="component" value="Chromosome 1"/>
</dbReference>
<dbReference type="OrthoDB" id="6703795at2"/>
<dbReference type="InterPro" id="IPR016790">
    <property type="entry name" value="Thiol_ester_hydratase_Rv0216"/>
</dbReference>
<reference evidence="2" key="1">
    <citation type="submission" date="2014-12" db="EMBL/GenBank/DDBJ databases">
        <authorList>
            <person name="Salcher M.M."/>
        </authorList>
    </citation>
    <scope>NUCLEOTIDE SEQUENCE [LARGE SCALE GENOMIC DNA]</scope>
    <source>
        <strain evidence="2">MMS-10A-171</strain>
    </source>
</reference>
<dbReference type="Gene3D" id="3.10.129.10">
    <property type="entry name" value="Hotdog Thioesterase"/>
    <property type="match status" value="1"/>
</dbReference>